<evidence type="ECO:0000313" key="6">
    <source>
        <dbReference type="Proteomes" id="UP000199169"/>
    </source>
</evidence>
<dbReference type="RefSeq" id="WP_186405718.1">
    <property type="nucleotide sequence ID" value="NZ_FLQX01000024.1"/>
</dbReference>
<dbReference type="GO" id="GO:0042619">
    <property type="term" value="P:poly-hydroxybutyrate biosynthetic process"/>
    <property type="evidence" value="ECO:0007669"/>
    <property type="project" value="UniProtKB-KW"/>
</dbReference>
<name>A0A1A8XGS6_9PROT</name>
<accession>A0A1A8XGS6</accession>
<comment type="pathway">
    <text evidence="1">Biopolymer metabolism; poly-(R)-3-hydroxybutanoate biosynthesis.</text>
</comment>
<dbReference type="AlphaFoldDB" id="A0A1A8XGS6"/>
<sequence length="358" mass="38718">MESKNPNEQLGGVVNAWADTQKRMWGDWSTLLQNLPGSQEGPVEAVKKTVEAATKGSNEAARVLMDRMTSSQGAMNRVMEFFFKSMKVVAPNLGANKDWRPDLKGFAEQWAKESTAMLERSFGMGSHLGNLSGTMGKDMPNAMGPWLSFLMQAASSGHMGEAMLGGSSGINRLLSLEGDAALAGVGEIPLFGASREKNAKLLRLVDAVVDLRKTSLTFHKAFAAALAKAVEATVDELGKVAAKGDKITAVRQLMSLWYRTADKSLLVTFNTQEFLDTQGAFTLAQQQFKLAQRAVVEDLFRSLDMPTRSELDETYQVIHDLKREVRALKKALGSTTAGAANKAGGTPRKAAAARTKSE</sequence>
<evidence type="ECO:0000256" key="4">
    <source>
        <dbReference type="SAM" id="MobiDB-lite"/>
    </source>
</evidence>
<dbReference type="InterPro" id="IPR010123">
    <property type="entry name" value="PHA_synth_III_E"/>
</dbReference>
<evidence type="ECO:0000313" key="5">
    <source>
        <dbReference type="EMBL" id="SBT03906.1"/>
    </source>
</evidence>
<keyword evidence="3" id="KW-0583">PHB biosynthesis</keyword>
<keyword evidence="6" id="KW-1185">Reference proteome</keyword>
<protein>
    <recommendedName>
        <fullName evidence="2">Poly(3-hydroxyalkanoate) polymerase subunit PhaE</fullName>
    </recommendedName>
</protein>
<feature type="compositionally biased region" description="Low complexity" evidence="4">
    <location>
        <begin position="333"/>
        <end position="346"/>
    </location>
</feature>
<dbReference type="STRING" id="1860102.ACCAA_120005"/>
<proteinExistence type="predicted"/>
<dbReference type="UniPathway" id="UPA00917"/>
<organism evidence="5 6">
    <name type="scientific">Candidatus Accumulibacter aalborgensis</name>
    <dbReference type="NCBI Taxonomy" id="1860102"/>
    <lineage>
        <taxon>Bacteria</taxon>
        <taxon>Pseudomonadati</taxon>
        <taxon>Pseudomonadota</taxon>
        <taxon>Betaproteobacteria</taxon>
        <taxon>Candidatus Accumulibacter</taxon>
    </lineage>
</organism>
<dbReference type="Pfam" id="PF09712">
    <property type="entry name" value="PHA_synth_III_E"/>
    <property type="match status" value="1"/>
</dbReference>
<evidence type="ECO:0000256" key="1">
    <source>
        <dbReference type="ARBA" id="ARBA00004683"/>
    </source>
</evidence>
<evidence type="ECO:0000256" key="2">
    <source>
        <dbReference type="ARBA" id="ARBA00019066"/>
    </source>
</evidence>
<feature type="region of interest" description="Disordered" evidence="4">
    <location>
        <begin position="333"/>
        <end position="358"/>
    </location>
</feature>
<reference evidence="5 6" key="1">
    <citation type="submission" date="2016-06" db="EMBL/GenBank/DDBJ databases">
        <authorList>
            <person name="Kjaerup R.B."/>
            <person name="Dalgaard T.S."/>
            <person name="Juul-Madsen H.R."/>
        </authorList>
    </citation>
    <scope>NUCLEOTIDE SEQUENCE [LARGE SCALE GENOMIC DNA]</scope>
    <source>
        <strain evidence="5">3</strain>
    </source>
</reference>
<dbReference type="EMBL" id="FLQX01000024">
    <property type="protein sequence ID" value="SBT03906.1"/>
    <property type="molecule type" value="Genomic_DNA"/>
</dbReference>
<evidence type="ECO:0000256" key="3">
    <source>
        <dbReference type="ARBA" id="ARBA00022752"/>
    </source>
</evidence>
<dbReference type="Proteomes" id="UP000199169">
    <property type="component" value="Unassembled WGS sequence"/>
</dbReference>
<gene>
    <name evidence="5" type="ORF">ACCAA_120005</name>
</gene>